<dbReference type="InterPro" id="IPR037143">
    <property type="entry name" value="4-PPantetheinyl_Trfase_dom_sf"/>
</dbReference>
<dbReference type="KEGG" id="bomb:GT348_02730"/>
<accession>A0A6P1NKE6</accession>
<sequence length="137" mass="15018">MILGIGADICLISRIEKVIKRHGDLFLKKIFLPEERLYVDQLNPKMRLGGYAKRWAAKEACTKALGTGFTNGVHFHDILVTRQENGAPGLVLQGAAAKVLEQLVPKGHEAHLLLTLSDDPPFAMANVLIQALPIKTV</sequence>
<proteinExistence type="inferred from homology"/>
<keyword evidence="3 8" id="KW-0479">Metal-binding</keyword>
<keyword evidence="1 8" id="KW-0444">Lipid biosynthesis</keyword>
<feature type="binding site" evidence="8">
    <location>
        <position position="59"/>
    </location>
    <ligand>
        <name>Mg(2+)</name>
        <dbReference type="ChEBI" id="CHEBI:18420"/>
    </ligand>
</feature>
<comment type="function">
    <text evidence="8">Transfers the 4'-phosphopantetheine moiety from coenzyme A to a Ser of acyl-carrier-protein.</text>
</comment>
<dbReference type="RefSeq" id="WP_160618408.1">
    <property type="nucleotide sequence ID" value="NZ_CP047652.1"/>
</dbReference>
<dbReference type="AlphaFoldDB" id="A0A6P1NKE6"/>
<dbReference type="SUPFAM" id="SSF56214">
    <property type="entry name" value="4'-phosphopantetheinyl transferase"/>
    <property type="match status" value="1"/>
</dbReference>
<dbReference type="InterPro" id="IPR008278">
    <property type="entry name" value="4-PPantetheinyl_Trfase_dom"/>
</dbReference>
<organism evidence="10 11">
    <name type="scientific">Aristophania vespae</name>
    <dbReference type="NCBI Taxonomy" id="2697033"/>
    <lineage>
        <taxon>Bacteria</taxon>
        <taxon>Pseudomonadati</taxon>
        <taxon>Pseudomonadota</taxon>
        <taxon>Alphaproteobacteria</taxon>
        <taxon>Acetobacterales</taxon>
        <taxon>Acetobacteraceae</taxon>
        <taxon>Aristophania</taxon>
    </lineage>
</organism>
<feature type="binding site" evidence="8">
    <location>
        <position position="8"/>
    </location>
    <ligand>
        <name>Mg(2+)</name>
        <dbReference type="ChEBI" id="CHEBI:18420"/>
    </ligand>
</feature>
<dbReference type="Proteomes" id="UP000463975">
    <property type="component" value="Chromosome"/>
</dbReference>
<dbReference type="GO" id="GO:0008897">
    <property type="term" value="F:holo-[acyl-carrier-protein] synthase activity"/>
    <property type="evidence" value="ECO:0007669"/>
    <property type="project" value="UniProtKB-UniRule"/>
</dbReference>
<evidence type="ECO:0000256" key="6">
    <source>
        <dbReference type="ARBA" id="ARBA00023098"/>
    </source>
</evidence>
<feature type="domain" description="4'-phosphopantetheinyl transferase" evidence="9">
    <location>
        <begin position="4"/>
        <end position="103"/>
    </location>
</feature>
<evidence type="ECO:0000256" key="2">
    <source>
        <dbReference type="ARBA" id="ARBA00022679"/>
    </source>
</evidence>
<dbReference type="EC" id="2.7.8.7" evidence="8"/>
<keyword evidence="4 8" id="KW-0276">Fatty acid metabolism</keyword>
<evidence type="ECO:0000256" key="4">
    <source>
        <dbReference type="ARBA" id="ARBA00022832"/>
    </source>
</evidence>
<dbReference type="NCBIfam" id="TIGR00556">
    <property type="entry name" value="pantethn_trn"/>
    <property type="match status" value="1"/>
</dbReference>
<dbReference type="GO" id="GO:0006633">
    <property type="term" value="P:fatty acid biosynthetic process"/>
    <property type="evidence" value="ECO:0007669"/>
    <property type="project" value="UniProtKB-UniRule"/>
</dbReference>
<dbReference type="InterPro" id="IPR004568">
    <property type="entry name" value="Ppantetheine-prot_Trfase_dom"/>
</dbReference>
<dbReference type="GO" id="GO:0005737">
    <property type="term" value="C:cytoplasm"/>
    <property type="evidence" value="ECO:0007669"/>
    <property type="project" value="UniProtKB-SubCell"/>
</dbReference>
<comment type="catalytic activity">
    <reaction evidence="8">
        <text>apo-[ACP] + CoA = holo-[ACP] + adenosine 3',5'-bisphosphate + H(+)</text>
        <dbReference type="Rhea" id="RHEA:12068"/>
        <dbReference type="Rhea" id="RHEA-COMP:9685"/>
        <dbReference type="Rhea" id="RHEA-COMP:9690"/>
        <dbReference type="ChEBI" id="CHEBI:15378"/>
        <dbReference type="ChEBI" id="CHEBI:29999"/>
        <dbReference type="ChEBI" id="CHEBI:57287"/>
        <dbReference type="ChEBI" id="CHEBI:58343"/>
        <dbReference type="ChEBI" id="CHEBI:64479"/>
        <dbReference type="EC" id="2.7.8.7"/>
    </reaction>
</comment>
<dbReference type="GO" id="GO:0000287">
    <property type="term" value="F:magnesium ion binding"/>
    <property type="evidence" value="ECO:0007669"/>
    <property type="project" value="UniProtKB-UniRule"/>
</dbReference>
<evidence type="ECO:0000313" key="10">
    <source>
        <dbReference type="EMBL" id="QHI95331.1"/>
    </source>
</evidence>
<name>A0A6P1NKE6_9PROT</name>
<keyword evidence="8" id="KW-0963">Cytoplasm</keyword>
<reference evidence="10 11" key="1">
    <citation type="submission" date="2020-01" db="EMBL/GenBank/DDBJ databases">
        <title>Genome sequencing of strain KACC 21507.</title>
        <authorList>
            <person name="Heo J."/>
            <person name="Kim S.-J."/>
            <person name="Kim J.-S."/>
            <person name="Hong S.-B."/>
            <person name="Kwon S.-W."/>
        </authorList>
    </citation>
    <scope>NUCLEOTIDE SEQUENCE [LARGE SCALE GENOMIC DNA]</scope>
    <source>
        <strain evidence="10 11">KACC 21507</strain>
    </source>
</reference>
<evidence type="ECO:0000256" key="7">
    <source>
        <dbReference type="ARBA" id="ARBA00023160"/>
    </source>
</evidence>
<evidence type="ECO:0000256" key="8">
    <source>
        <dbReference type="HAMAP-Rule" id="MF_00101"/>
    </source>
</evidence>
<dbReference type="NCBIfam" id="TIGR00516">
    <property type="entry name" value="acpS"/>
    <property type="match status" value="1"/>
</dbReference>
<protein>
    <recommendedName>
        <fullName evidence="8">Holo-[acyl-carrier-protein] synthase</fullName>
        <shortName evidence="8">Holo-ACP synthase</shortName>
        <ecNumber evidence="8">2.7.8.7</ecNumber>
    </recommendedName>
    <alternativeName>
        <fullName evidence="8">4'-phosphopantetheinyl transferase AcpS</fullName>
    </alternativeName>
</protein>
<comment type="similarity">
    <text evidence="8">Belongs to the P-Pant transferase superfamily. AcpS family.</text>
</comment>
<gene>
    <name evidence="8" type="primary">acpS</name>
    <name evidence="10" type="ORF">GT348_02730</name>
</gene>
<keyword evidence="7 8" id="KW-0275">Fatty acid biosynthesis</keyword>
<comment type="cofactor">
    <cofactor evidence="8">
        <name>Mg(2+)</name>
        <dbReference type="ChEBI" id="CHEBI:18420"/>
    </cofactor>
</comment>
<evidence type="ECO:0000259" key="9">
    <source>
        <dbReference type="Pfam" id="PF01648"/>
    </source>
</evidence>
<evidence type="ECO:0000256" key="5">
    <source>
        <dbReference type="ARBA" id="ARBA00022842"/>
    </source>
</evidence>
<dbReference type="Gene3D" id="3.90.470.20">
    <property type="entry name" value="4'-phosphopantetheinyl transferase domain"/>
    <property type="match status" value="1"/>
</dbReference>
<dbReference type="HAMAP" id="MF_00101">
    <property type="entry name" value="AcpS"/>
    <property type="match status" value="1"/>
</dbReference>
<evidence type="ECO:0000256" key="3">
    <source>
        <dbReference type="ARBA" id="ARBA00022723"/>
    </source>
</evidence>
<dbReference type="Pfam" id="PF01648">
    <property type="entry name" value="ACPS"/>
    <property type="match status" value="1"/>
</dbReference>
<keyword evidence="11" id="KW-1185">Reference proteome</keyword>
<dbReference type="InterPro" id="IPR002582">
    <property type="entry name" value="ACPS"/>
</dbReference>
<dbReference type="EMBL" id="CP047652">
    <property type="protein sequence ID" value="QHI95331.1"/>
    <property type="molecule type" value="Genomic_DNA"/>
</dbReference>
<keyword evidence="2 8" id="KW-0808">Transferase</keyword>
<evidence type="ECO:0000256" key="1">
    <source>
        <dbReference type="ARBA" id="ARBA00022516"/>
    </source>
</evidence>
<keyword evidence="6 8" id="KW-0443">Lipid metabolism</keyword>
<comment type="subcellular location">
    <subcellularLocation>
        <location evidence="8">Cytoplasm</location>
    </subcellularLocation>
</comment>
<keyword evidence="5 8" id="KW-0460">Magnesium</keyword>
<evidence type="ECO:0000313" key="11">
    <source>
        <dbReference type="Proteomes" id="UP000463975"/>
    </source>
</evidence>